<dbReference type="InterPro" id="IPR000980">
    <property type="entry name" value="SH2"/>
</dbReference>
<dbReference type="PANTHER" id="PTHR11243:SF38">
    <property type="entry name" value="GROWTH FACTOR RECEPTOR-BOUND PROTEIN 14-LIKE ISOFORM X1"/>
    <property type="match status" value="1"/>
</dbReference>
<protein>
    <recommendedName>
        <fullName evidence="3">SH2 domain-containing protein</fullName>
    </recommendedName>
</protein>
<comment type="caution">
    <text evidence="4">The sequence shown here is derived from an EMBL/GenBank/DDBJ whole genome shotgun (WGS) entry which is preliminary data.</text>
</comment>
<dbReference type="PROSITE" id="PS50001">
    <property type="entry name" value="SH2"/>
    <property type="match status" value="1"/>
</dbReference>
<dbReference type="InterPro" id="IPR036860">
    <property type="entry name" value="SH2_dom_sf"/>
</dbReference>
<dbReference type="Proteomes" id="UP001516400">
    <property type="component" value="Unassembled WGS sequence"/>
</dbReference>
<dbReference type="PANTHER" id="PTHR11243">
    <property type="entry name" value="GROWTH FACTOR RECEPTOR-BOUND PROTEIN"/>
    <property type="match status" value="1"/>
</dbReference>
<dbReference type="EMBL" id="JABFTP020000144">
    <property type="protein sequence ID" value="KAL3283485.1"/>
    <property type="molecule type" value="Genomic_DNA"/>
</dbReference>
<dbReference type="SUPFAM" id="SSF55550">
    <property type="entry name" value="SH2 domain"/>
    <property type="match status" value="1"/>
</dbReference>
<evidence type="ECO:0000259" key="3">
    <source>
        <dbReference type="PROSITE" id="PS50001"/>
    </source>
</evidence>
<reference evidence="4 5" key="1">
    <citation type="journal article" date="2021" name="BMC Biol.">
        <title>Horizontally acquired antibacterial genes associated with adaptive radiation of ladybird beetles.</title>
        <authorList>
            <person name="Li H.S."/>
            <person name="Tang X.F."/>
            <person name="Huang Y.H."/>
            <person name="Xu Z.Y."/>
            <person name="Chen M.L."/>
            <person name="Du X.Y."/>
            <person name="Qiu B.Y."/>
            <person name="Chen P.T."/>
            <person name="Zhang W."/>
            <person name="Slipinski A."/>
            <person name="Escalona H.E."/>
            <person name="Waterhouse R.M."/>
            <person name="Zwick A."/>
            <person name="Pang H."/>
        </authorList>
    </citation>
    <scope>NUCLEOTIDE SEQUENCE [LARGE SCALE GENOMIC DNA]</scope>
    <source>
        <strain evidence="4">SYSU2018</strain>
    </source>
</reference>
<evidence type="ECO:0000313" key="5">
    <source>
        <dbReference type="Proteomes" id="UP001516400"/>
    </source>
</evidence>
<dbReference type="Pfam" id="PF00017">
    <property type="entry name" value="SH2"/>
    <property type="match status" value="1"/>
</dbReference>
<proteinExistence type="predicted"/>
<gene>
    <name evidence="4" type="ORF">HHI36_006625</name>
</gene>
<feature type="compositionally biased region" description="Low complexity" evidence="2">
    <location>
        <begin position="198"/>
        <end position="214"/>
    </location>
</feature>
<feature type="region of interest" description="Disordered" evidence="2">
    <location>
        <begin position="187"/>
        <end position="220"/>
    </location>
</feature>
<evidence type="ECO:0000256" key="1">
    <source>
        <dbReference type="PROSITE-ProRule" id="PRU00191"/>
    </source>
</evidence>
<dbReference type="AlphaFoldDB" id="A0ABD2NXR3"/>
<dbReference type="InterPro" id="IPR039664">
    <property type="entry name" value="GRB/APBB1IP"/>
</dbReference>
<organism evidence="4 5">
    <name type="scientific">Cryptolaemus montrouzieri</name>
    <dbReference type="NCBI Taxonomy" id="559131"/>
    <lineage>
        <taxon>Eukaryota</taxon>
        <taxon>Metazoa</taxon>
        <taxon>Ecdysozoa</taxon>
        <taxon>Arthropoda</taxon>
        <taxon>Hexapoda</taxon>
        <taxon>Insecta</taxon>
        <taxon>Pterygota</taxon>
        <taxon>Neoptera</taxon>
        <taxon>Endopterygota</taxon>
        <taxon>Coleoptera</taxon>
        <taxon>Polyphaga</taxon>
        <taxon>Cucujiformia</taxon>
        <taxon>Coccinelloidea</taxon>
        <taxon>Coccinellidae</taxon>
        <taxon>Scymninae</taxon>
        <taxon>Scymnini</taxon>
        <taxon>Cryptolaemus</taxon>
    </lineage>
</organism>
<sequence>MDFTGKQGRIVEDPVEANEIALAEGYMWKRRHKISRRPVNPKLGENHVDIGVHTMQPWFHTNLSRDQASTLVTRYGDGDGVFLVRPSRTSEGTFVLTYRCQGKLVHQPIVPMTDRERNITIFTLDNGQTKFYDILQLVEFYTVNVGPLMCRLTHYIQEHSNIRNPSLPSPSNAPEYVSVAVNTDITFHSPENGNLQESSSPSGSSKTTSIRSQSPRCSPN</sequence>
<keyword evidence="5" id="KW-1185">Reference proteome</keyword>
<accession>A0ABD2NXR3</accession>
<dbReference type="PRINTS" id="PR00401">
    <property type="entry name" value="SH2DOMAIN"/>
</dbReference>
<feature type="domain" description="SH2" evidence="3">
    <location>
        <begin position="58"/>
        <end position="156"/>
    </location>
</feature>
<feature type="compositionally biased region" description="Polar residues" evidence="2">
    <location>
        <begin position="187"/>
        <end position="197"/>
    </location>
</feature>
<evidence type="ECO:0000313" key="4">
    <source>
        <dbReference type="EMBL" id="KAL3283485.1"/>
    </source>
</evidence>
<dbReference type="SMART" id="SM00252">
    <property type="entry name" value="SH2"/>
    <property type="match status" value="1"/>
</dbReference>
<dbReference type="Pfam" id="PF08947">
    <property type="entry name" value="BPS"/>
    <property type="match status" value="1"/>
</dbReference>
<name>A0ABD2NXR3_9CUCU</name>
<dbReference type="InterPro" id="IPR015042">
    <property type="entry name" value="BPS-dom"/>
</dbReference>
<keyword evidence="1" id="KW-0727">SH2 domain</keyword>
<dbReference type="Gene3D" id="3.30.505.10">
    <property type="entry name" value="SH2 domain"/>
    <property type="match status" value="1"/>
</dbReference>
<evidence type="ECO:0000256" key="2">
    <source>
        <dbReference type="SAM" id="MobiDB-lite"/>
    </source>
</evidence>